<dbReference type="InterPro" id="IPR050476">
    <property type="entry name" value="Insect_CytP450_Detox"/>
</dbReference>
<keyword evidence="6 13" id="KW-0479">Metal-binding</keyword>
<keyword evidence="16" id="KW-1185">Reference proteome</keyword>
<dbReference type="PANTHER" id="PTHR24292">
    <property type="entry name" value="CYTOCHROME P450"/>
    <property type="match status" value="1"/>
</dbReference>
<keyword evidence="5 13" id="KW-0349">Heme</keyword>
<dbReference type="InterPro" id="IPR036396">
    <property type="entry name" value="Cyt_P450_sf"/>
</dbReference>
<evidence type="ECO:0000256" key="2">
    <source>
        <dbReference type="ARBA" id="ARBA00004174"/>
    </source>
</evidence>
<protein>
    <recommendedName>
        <fullName evidence="17">Cytochrome P450</fullName>
    </recommendedName>
</protein>
<dbReference type="PRINTS" id="PR00463">
    <property type="entry name" value="EP450I"/>
</dbReference>
<dbReference type="PRINTS" id="PR00385">
    <property type="entry name" value="P450"/>
</dbReference>
<evidence type="ECO:0000256" key="10">
    <source>
        <dbReference type="ARBA" id="ARBA00023004"/>
    </source>
</evidence>
<proteinExistence type="inferred from homology"/>
<dbReference type="AlphaFoldDB" id="A0A9P0GLR7"/>
<dbReference type="InterPro" id="IPR002401">
    <property type="entry name" value="Cyt_P450_E_grp-I"/>
</dbReference>
<dbReference type="SUPFAM" id="SSF48264">
    <property type="entry name" value="Cytochrome P450"/>
    <property type="match status" value="1"/>
</dbReference>
<dbReference type="Pfam" id="PF00067">
    <property type="entry name" value="p450"/>
    <property type="match status" value="1"/>
</dbReference>
<keyword evidence="7" id="KW-0256">Endoplasmic reticulum</keyword>
<dbReference type="Gene3D" id="1.10.630.10">
    <property type="entry name" value="Cytochrome P450"/>
    <property type="match status" value="1"/>
</dbReference>
<keyword evidence="9 14" id="KW-0560">Oxidoreductase</keyword>
<dbReference type="FunFam" id="1.10.630.10:FF:000042">
    <property type="entry name" value="Cytochrome P450"/>
    <property type="match status" value="1"/>
</dbReference>
<evidence type="ECO:0000313" key="15">
    <source>
        <dbReference type="EMBL" id="CAH1113648.1"/>
    </source>
</evidence>
<dbReference type="Proteomes" id="UP001153636">
    <property type="component" value="Chromosome 7"/>
</dbReference>
<dbReference type="InterPro" id="IPR017972">
    <property type="entry name" value="Cyt_P450_CS"/>
</dbReference>
<dbReference type="PANTHER" id="PTHR24292:SF54">
    <property type="entry name" value="CYP9F3-RELATED"/>
    <property type="match status" value="1"/>
</dbReference>
<keyword evidence="10 13" id="KW-0408">Iron</keyword>
<comment type="subcellular location">
    <subcellularLocation>
        <location evidence="3">Endoplasmic reticulum membrane</location>
        <topology evidence="3">Peripheral membrane protein</topology>
    </subcellularLocation>
    <subcellularLocation>
        <location evidence="2">Microsome membrane</location>
        <topology evidence="2">Peripheral membrane protein</topology>
    </subcellularLocation>
</comment>
<dbReference type="GO" id="GO:0005506">
    <property type="term" value="F:iron ion binding"/>
    <property type="evidence" value="ECO:0007669"/>
    <property type="project" value="InterPro"/>
</dbReference>
<evidence type="ECO:0000256" key="4">
    <source>
        <dbReference type="ARBA" id="ARBA00010617"/>
    </source>
</evidence>
<organism evidence="15 16">
    <name type="scientific">Psylliodes chrysocephalus</name>
    <dbReference type="NCBI Taxonomy" id="3402493"/>
    <lineage>
        <taxon>Eukaryota</taxon>
        <taxon>Metazoa</taxon>
        <taxon>Ecdysozoa</taxon>
        <taxon>Arthropoda</taxon>
        <taxon>Hexapoda</taxon>
        <taxon>Insecta</taxon>
        <taxon>Pterygota</taxon>
        <taxon>Neoptera</taxon>
        <taxon>Endopterygota</taxon>
        <taxon>Coleoptera</taxon>
        <taxon>Polyphaga</taxon>
        <taxon>Cucujiformia</taxon>
        <taxon>Chrysomeloidea</taxon>
        <taxon>Chrysomelidae</taxon>
        <taxon>Galerucinae</taxon>
        <taxon>Alticini</taxon>
        <taxon>Psylliodes</taxon>
    </lineage>
</organism>
<dbReference type="GO" id="GO:0004497">
    <property type="term" value="F:monooxygenase activity"/>
    <property type="evidence" value="ECO:0007669"/>
    <property type="project" value="UniProtKB-KW"/>
</dbReference>
<evidence type="ECO:0000256" key="13">
    <source>
        <dbReference type="PIRSR" id="PIRSR602401-1"/>
    </source>
</evidence>
<comment type="cofactor">
    <cofactor evidence="1 13">
        <name>heme</name>
        <dbReference type="ChEBI" id="CHEBI:30413"/>
    </cofactor>
</comment>
<dbReference type="GO" id="GO:0005789">
    <property type="term" value="C:endoplasmic reticulum membrane"/>
    <property type="evidence" value="ECO:0007669"/>
    <property type="project" value="UniProtKB-SubCell"/>
</dbReference>
<dbReference type="EMBL" id="OV651819">
    <property type="protein sequence ID" value="CAH1113648.1"/>
    <property type="molecule type" value="Genomic_DNA"/>
</dbReference>
<dbReference type="GO" id="GO:0016705">
    <property type="term" value="F:oxidoreductase activity, acting on paired donors, with incorporation or reduction of molecular oxygen"/>
    <property type="evidence" value="ECO:0007669"/>
    <property type="project" value="InterPro"/>
</dbReference>
<evidence type="ECO:0000256" key="5">
    <source>
        <dbReference type="ARBA" id="ARBA00022617"/>
    </source>
</evidence>
<evidence type="ECO:0000256" key="3">
    <source>
        <dbReference type="ARBA" id="ARBA00004406"/>
    </source>
</evidence>
<gene>
    <name evidence="15" type="ORF">PSYICH_LOCUS13104</name>
</gene>
<reference evidence="15" key="1">
    <citation type="submission" date="2022-01" db="EMBL/GenBank/DDBJ databases">
        <authorList>
            <person name="King R."/>
        </authorList>
    </citation>
    <scope>NUCLEOTIDE SEQUENCE</scope>
</reference>
<keyword evidence="12" id="KW-0472">Membrane</keyword>
<sequence length="524" mass="60986">MSSILLAILILMILFYLKFIRPADYWRKRRVFHVSAVRNFLKVVLSRKSLFEISLDSYRDYPDRRFYGSYQLFAPSLVVRDLDLIKQITIKDFDYFTDHFTFFNEKTDPILGQNLFELKGEKWKDMRSTLSPAFTSSKMKGMFPFIQETAEKFTNHFYNLPEDVIDMDIKIEFSKFSNDVIATCAFGIECDTLKNEDNDFFAMGHQVANPTIRTRFKLFLGMLLPKLYQSLNVPIFPQNIISFFQNLVKSNMDYREKHKVFRPDMIHLLMEAKYGQLKHDNETSEQDTGYATVQESYIGKSIRKIKLTDDLITAQALVFFIAGFDTTSNVMCFLAHQLAIDEEVQNKLQAEVDEVMSRCNGIISYEEILNMKYLDQVISEVLRRYPPGYALLRVCVENYKIEAFKRSEKSFVLEKGTIVNLPIVGIHMDPILFPDPEKFDPERFSEENKRKIVPGSFMPFGSGPRNCIGSRFALLESKALIVSILSKFTIVPNKKTKVPLRLSKQIVLTSKDGFWLSFKKRRHL</sequence>
<name>A0A9P0GLR7_9CUCU</name>
<accession>A0A9P0GLR7</accession>
<evidence type="ECO:0000313" key="16">
    <source>
        <dbReference type="Proteomes" id="UP001153636"/>
    </source>
</evidence>
<evidence type="ECO:0000256" key="8">
    <source>
        <dbReference type="ARBA" id="ARBA00022848"/>
    </source>
</evidence>
<evidence type="ECO:0000256" key="1">
    <source>
        <dbReference type="ARBA" id="ARBA00001971"/>
    </source>
</evidence>
<dbReference type="CDD" id="cd11056">
    <property type="entry name" value="CYP6-like"/>
    <property type="match status" value="1"/>
</dbReference>
<comment type="similarity">
    <text evidence="4 14">Belongs to the cytochrome P450 family.</text>
</comment>
<dbReference type="GO" id="GO:0020037">
    <property type="term" value="F:heme binding"/>
    <property type="evidence" value="ECO:0007669"/>
    <property type="project" value="InterPro"/>
</dbReference>
<dbReference type="InterPro" id="IPR001128">
    <property type="entry name" value="Cyt_P450"/>
</dbReference>
<dbReference type="OrthoDB" id="2789670at2759"/>
<evidence type="ECO:0000256" key="14">
    <source>
        <dbReference type="RuleBase" id="RU000461"/>
    </source>
</evidence>
<keyword evidence="11 14" id="KW-0503">Monooxygenase</keyword>
<evidence type="ECO:0000256" key="7">
    <source>
        <dbReference type="ARBA" id="ARBA00022824"/>
    </source>
</evidence>
<evidence type="ECO:0000256" key="6">
    <source>
        <dbReference type="ARBA" id="ARBA00022723"/>
    </source>
</evidence>
<feature type="binding site" description="axial binding residue" evidence="13">
    <location>
        <position position="467"/>
    </location>
    <ligand>
        <name>heme</name>
        <dbReference type="ChEBI" id="CHEBI:30413"/>
    </ligand>
    <ligandPart>
        <name>Fe</name>
        <dbReference type="ChEBI" id="CHEBI:18248"/>
    </ligandPart>
</feature>
<evidence type="ECO:0000256" key="11">
    <source>
        <dbReference type="ARBA" id="ARBA00023033"/>
    </source>
</evidence>
<evidence type="ECO:0000256" key="12">
    <source>
        <dbReference type="ARBA" id="ARBA00023136"/>
    </source>
</evidence>
<evidence type="ECO:0000256" key="9">
    <source>
        <dbReference type="ARBA" id="ARBA00023002"/>
    </source>
</evidence>
<keyword evidence="8" id="KW-0492">Microsome</keyword>
<dbReference type="PROSITE" id="PS00086">
    <property type="entry name" value="CYTOCHROME_P450"/>
    <property type="match status" value="1"/>
</dbReference>
<evidence type="ECO:0008006" key="17">
    <source>
        <dbReference type="Google" id="ProtNLM"/>
    </source>
</evidence>